<evidence type="ECO:0000313" key="2">
    <source>
        <dbReference type="Proteomes" id="UP001227095"/>
    </source>
</evidence>
<proteinExistence type="predicted"/>
<accession>A0ABY8M2A1</accession>
<dbReference type="RefSeq" id="WP_227701845.1">
    <property type="nucleotide sequence ID" value="NZ_CP123000.1"/>
</dbReference>
<sequence>MQKTLNGSVCRKRMVTSLPARRLSATGPIMARNLLSKRAIIVDDE</sequence>
<keyword evidence="2" id="KW-1185">Reference proteome</keyword>
<dbReference type="Proteomes" id="UP001227095">
    <property type="component" value="Chromosome"/>
</dbReference>
<name>A0ABY8M2A1_9HYPH</name>
<organism evidence="1 2">
    <name type="scientific">Neorhizobium petrolearium</name>
    <dbReference type="NCBI Taxonomy" id="515361"/>
    <lineage>
        <taxon>Bacteria</taxon>
        <taxon>Pseudomonadati</taxon>
        <taxon>Pseudomonadota</taxon>
        <taxon>Alphaproteobacteria</taxon>
        <taxon>Hyphomicrobiales</taxon>
        <taxon>Rhizobiaceae</taxon>
        <taxon>Rhizobium/Agrobacterium group</taxon>
        <taxon>Neorhizobium</taxon>
    </lineage>
</organism>
<evidence type="ECO:0008006" key="3">
    <source>
        <dbReference type="Google" id="ProtNLM"/>
    </source>
</evidence>
<reference evidence="1 2" key="1">
    <citation type="submission" date="2023-04" db="EMBL/GenBank/DDBJ databases">
        <title>Neorhizobium petrolearium OS53, complete genome.</title>
        <authorList>
            <person name="Yu T."/>
        </authorList>
    </citation>
    <scope>NUCLEOTIDE SEQUENCE [LARGE SCALE GENOMIC DNA]</scope>
    <source>
        <strain evidence="1 2">OS53</strain>
    </source>
</reference>
<dbReference type="EMBL" id="CP123000">
    <property type="protein sequence ID" value="WGI68685.1"/>
    <property type="molecule type" value="Genomic_DNA"/>
</dbReference>
<gene>
    <name evidence="1" type="ORF">QEO92_00865</name>
</gene>
<protein>
    <recommendedName>
        <fullName evidence="3">Response regulator</fullName>
    </recommendedName>
</protein>
<evidence type="ECO:0000313" key="1">
    <source>
        <dbReference type="EMBL" id="WGI68685.1"/>
    </source>
</evidence>